<keyword evidence="3" id="KW-0233">DNA recombination</keyword>
<evidence type="ECO:0000259" key="4">
    <source>
        <dbReference type="PROSITE" id="PS51898"/>
    </source>
</evidence>
<protein>
    <submittedName>
        <fullName evidence="5">Phage integrase family protein</fullName>
    </submittedName>
</protein>
<sequence length="412" mass="46518">MAHIQDRWYRKVVDPVDGKARRERTALYGKGDRYKVRYLDPEGRERSKSFPDRKKKDADDFLIAVENDKREGKYLDPDRARMGFVTFANQWVDSQTFDYTTRERISGRLRVHLYPFFERKSLGAIKPGEVQAWLRQLQDRAVSVNYRVLLFTHLASILNAAVDDKRILENPCHARSITRPQVEQKRVSVWSGSRASAVQDALPDRFKIAVPMGAGCGLRQGEVFGLSPDDLDREAEVVNVLRQIRLVGNQPVFAPPKRGKTRSAPLASAVLREFDEYMEQFPPTTLTLPWLHPEGDPVTVRVIMVDEDGGACRRGAFNLRVWRPALIRAGIESPTRDDGMHALRHLFASVLLDAGESIKAVAEYLGHSDPGFTLRVYTHLLASSHDRTRRAVDAFIDGLHDPDAPGDGLLAA</sequence>
<dbReference type="InterPro" id="IPR002104">
    <property type="entry name" value="Integrase_catalytic"/>
</dbReference>
<evidence type="ECO:0000313" key="5">
    <source>
        <dbReference type="EMBL" id="SES12797.1"/>
    </source>
</evidence>
<gene>
    <name evidence="5" type="ORF">SAMN04487818_107473</name>
</gene>
<dbReference type="GO" id="GO:0015074">
    <property type="term" value="P:DNA integration"/>
    <property type="evidence" value="ECO:0007669"/>
    <property type="project" value="InterPro"/>
</dbReference>
<reference evidence="6" key="1">
    <citation type="submission" date="2016-10" db="EMBL/GenBank/DDBJ databases">
        <authorList>
            <person name="Varghese N."/>
            <person name="Submissions S."/>
        </authorList>
    </citation>
    <scope>NUCLEOTIDE SEQUENCE [LARGE SCALE GENOMIC DNA]</scope>
    <source>
        <strain evidence="6">DSM 44260</strain>
    </source>
</reference>
<dbReference type="GO" id="GO:0006310">
    <property type="term" value="P:DNA recombination"/>
    <property type="evidence" value="ECO:0007669"/>
    <property type="project" value="UniProtKB-KW"/>
</dbReference>
<dbReference type="Proteomes" id="UP000199051">
    <property type="component" value="Unassembled WGS sequence"/>
</dbReference>
<dbReference type="Gene3D" id="1.10.150.130">
    <property type="match status" value="1"/>
</dbReference>
<dbReference type="AlphaFoldDB" id="A0A1H9UUR8"/>
<dbReference type="RefSeq" id="WP_092779954.1">
    <property type="nucleotide sequence ID" value="NZ_FOGI01000007.1"/>
</dbReference>
<dbReference type="CDD" id="cd01189">
    <property type="entry name" value="INT_ICEBs1_C_like"/>
    <property type="match status" value="1"/>
</dbReference>
<dbReference type="InterPro" id="IPR011010">
    <property type="entry name" value="DNA_brk_join_enz"/>
</dbReference>
<dbReference type="InterPro" id="IPR050090">
    <property type="entry name" value="Tyrosine_recombinase_XerCD"/>
</dbReference>
<evidence type="ECO:0000256" key="3">
    <source>
        <dbReference type="ARBA" id="ARBA00023172"/>
    </source>
</evidence>
<proteinExistence type="inferred from homology"/>
<name>A0A1H9UUR8_9PSEU</name>
<comment type="similarity">
    <text evidence="1">Belongs to the 'phage' integrase family.</text>
</comment>
<evidence type="ECO:0000256" key="2">
    <source>
        <dbReference type="ARBA" id="ARBA00023125"/>
    </source>
</evidence>
<dbReference type="PROSITE" id="PS51898">
    <property type="entry name" value="TYR_RECOMBINASE"/>
    <property type="match status" value="1"/>
</dbReference>
<evidence type="ECO:0000256" key="1">
    <source>
        <dbReference type="ARBA" id="ARBA00008857"/>
    </source>
</evidence>
<dbReference type="Gene3D" id="1.10.443.10">
    <property type="entry name" value="Intergrase catalytic core"/>
    <property type="match status" value="1"/>
</dbReference>
<dbReference type="SUPFAM" id="SSF56349">
    <property type="entry name" value="DNA breaking-rejoining enzymes"/>
    <property type="match status" value="1"/>
</dbReference>
<keyword evidence="2" id="KW-0238">DNA-binding</keyword>
<dbReference type="InterPro" id="IPR010998">
    <property type="entry name" value="Integrase_recombinase_N"/>
</dbReference>
<organism evidence="5 6">
    <name type="scientific">Actinokineospora terrae</name>
    <dbReference type="NCBI Taxonomy" id="155974"/>
    <lineage>
        <taxon>Bacteria</taxon>
        <taxon>Bacillati</taxon>
        <taxon>Actinomycetota</taxon>
        <taxon>Actinomycetes</taxon>
        <taxon>Pseudonocardiales</taxon>
        <taxon>Pseudonocardiaceae</taxon>
        <taxon>Actinokineospora</taxon>
    </lineage>
</organism>
<dbReference type="PANTHER" id="PTHR30349:SF64">
    <property type="entry name" value="PROPHAGE INTEGRASE INTD-RELATED"/>
    <property type="match status" value="1"/>
</dbReference>
<dbReference type="EMBL" id="FOGI01000007">
    <property type="protein sequence ID" value="SES12797.1"/>
    <property type="molecule type" value="Genomic_DNA"/>
</dbReference>
<dbReference type="GO" id="GO:0003677">
    <property type="term" value="F:DNA binding"/>
    <property type="evidence" value="ECO:0007669"/>
    <property type="project" value="UniProtKB-KW"/>
</dbReference>
<dbReference type="STRING" id="155974.SAMN04487818_107473"/>
<dbReference type="InterPro" id="IPR013762">
    <property type="entry name" value="Integrase-like_cat_sf"/>
</dbReference>
<feature type="domain" description="Tyr recombinase" evidence="4">
    <location>
        <begin position="185"/>
        <end position="393"/>
    </location>
</feature>
<dbReference type="Pfam" id="PF00589">
    <property type="entry name" value="Phage_integrase"/>
    <property type="match status" value="1"/>
</dbReference>
<accession>A0A1H9UUR8</accession>
<dbReference type="PANTHER" id="PTHR30349">
    <property type="entry name" value="PHAGE INTEGRASE-RELATED"/>
    <property type="match status" value="1"/>
</dbReference>
<keyword evidence="6" id="KW-1185">Reference proteome</keyword>
<evidence type="ECO:0000313" key="6">
    <source>
        <dbReference type="Proteomes" id="UP000199051"/>
    </source>
</evidence>